<dbReference type="Proteomes" id="UP001375539">
    <property type="component" value="Unassembled WGS sequence"/>
</dbReference>
<evidence type="ECO:0000313" key="2">
    <source>
        <dbReference type="Proteomes" id="UP001375539"/>
    </source>
</evidence>
<evidence type="ECO:0000313" key="1">
    <source>
        <dbReference type="EMBL" id="MEJ8658867.1"/>
    </source>
</evidence>
<gene>
    <name evidence="1" type="ORF">WKI58_20505</name>
</gene>
<accession>A0ACC6QKR6</accession>
<organism evidence="1 2">
    <name type="scientific">Streptomyces pratisoli</name>
    <dbReference type="NCBI Taxonomy" id="3139917"/>
    <lineage>
        <taxon>Bacteria</taxon>
        <taxon>Bacillati</taxon>
        <taxon>Actinomycetota</taxon>
        <taxon>Actinomycetes</taxon>
        <taxon>Kitasatosporales</taxon>
        <taxon>Streptomycetaceae</taxon>
        <taxon>Streptomyces</taxon>
    </lineage>
</organism>
<name>A0ACC6QKR6_9ACTN</name>
<keyword evidence="2" id="KW-1185">Reference proteome</keyword>
<proteinExistence type="predicted"/>
<sequence>MPFEDELSEALRRTGDAFEPDRTELTVGGLVRGRRRLLRRRVSATAGGLLALAAAVPLTGIGDGLLDGPEAVSVGEQKPTPLPVRILRPEDFPEPQAPDPKKYFRASASQMLKILEISLPDGKLSGQRGTSNFGSFGEPAKASLVYDDGFGGGMVSIAVSRIDAKDKKYRKLVTCPDKKTTPYEKCSDETDVRRPEWDPTGHMMLLGYEDPKRTDGVKQWKSVGVYQEGYLVEVTETNAPAEGAAPSRAKPPLTKMQLSNLTLYVQSAFNQFGGLAGEFFAEPKDIGGSNAVMDLLPTLLPKGMQSRGRGGLGNDGYSIVWDGKAKTHLRATIQGGVKGLPGDVSVLPDGTEVVTSQKAGKAKGAVEWTVDSLHPNGMRVTVTAYNSEYPRRAPVRDEHAFTMEQLRALATDKAWTTLK</sequence>
<dbReference type="EMBL" id="JBBKAI010000002">
    <property type="protein sequence ID" value="MEJ8658867.1"/>
    <property type="molecule type" value="Genomic_DNA"/>
</dbReference>
<comment type="caution">
    <text evidence="1">The sequence shown here is derived from an EMBL/GenBank/DDBJ whole genome shotgun (WGS) entry which is preliminary data.</text>
</comment>
<reference evidence="1" key="1">
    <citation type="submission" date="2024-03" db="EMBL/GenBank/DDBJ databases">
        <title>Novel Streptomyces species of biotechnological and ecological value are a feature of Machair soil.</title>
        <authorList>
            <person name="Prole J.R."/>
            <person name="Goodfellow M."/>
            <person name="Allenby N."/>
            <person name="Ward A.C."/>
        </authorList>
    </citation>
    <scope>NUCLEOTIDE SEQUENCE</scope>
    <source>
        <strain evidence="1">MS1.AVA.4</strain>
    </source>
</reference>
<protein>
    <submittedName>
        <fullName evidence="1">Uncharacterized protein</fullName>
    </submittedName>
</protein>